<organism evidence="6 7">
    <name type="scientific">Acinetobacter geminorum</name>
    <dbReference type="NCBI Taxonomy" id="2730922"/>
    <lineage>
        <taxon>Bacteria</taxon>
        <taxon>Pseudomonadati</taxon>
        <taxon>Pseudomonadota</taxon>
        <taxon>Gammaproteobacteria</taxon>
        <taxon>Moraxellales</taxon>
        <taxon>Moraxellaceae</taxon>
        <taxon>Acinetobacter</taxon>
    </lineage>
</organism>
<name>A0ABT8Z922_9GAMM</name>
<reference evidence="6" key="1">
    <citation type="submission" date="2023-07" db="EMBL/GenBank/DDBJ databases">
        <title>Whole genome sequencing of environmental Acinetobacter calcoaceticus-baumannii complex from non-hospital environment.</title>
        <authorList>
            <person name="Wee S.K."/>
            <person name="Khoo E.Z.Y."/>
            <person name="Mohammad T.A.-H."/>
            <person name="Tan S.E.K."/>
            <person name="Yap E.P.H."/>
        </authorList>
    </citation>
    <scope>NUCLEOTIDE SEQUENCE</scope>
    <source>
        <strain evidence="6">PUMA0118</strain>
    </source>
</reference>
<dbReference type="InterPro" id="IPR005119">
    <property type="entry name" value="LysR_subst-bd"/>
</dbReference>
<feature type="domain" description="HTH lysR-type" evidence="5">
    <location>
        <begin position="10"/>
        <end position="67"/>
    </location>
</feature>
<dbReference type="PANTHER" id="PTHR30537:SF5">
    <property type="entry name" value="HTH-TYPE TRANSCRIPTIONAL ACTIVATOR TTDR-RELATED"/>
    <property type="match status" value="1"/>
</dbReference>
<evidence type="ECO:0000256" key="4">
    <source>
        <dbReference type="ARBA" id="ARBA00023163"/>
    </source>
</evidence>
<comment type="similarity">
    <text evidence="1">Belongs to the LysR transcriptional regulatory family.</text>
</comment>
<keyword evidence="7" id="KW-1185">Reference proteome</keyword>
<dbReference type="Proteomes" id="UP001175780">
    <property type="component" value="Unassembled WGS sequence"/>
</dbReference>
<dbReference type="RefSeq" id="WP_213034425.1">
    <property type="nucleotide sequence ID" value="NZ_JAUPID010000002.1"/>
</dbReference>
<dbReference type="InterPro" id="IPR058163">
    <property type="entry name" value="LysR-type_TF_proteobact-type"/>
</dbReference>
<keyword evidence="4" id="KW-0804">Transcription</keyword>
<dbReference type="EMBL" id="JAUPID010000002">
    <property type="protein sequence ID" value="MDO7360683.1"/>
    <property type="molecule type" value="Genomic_DNA"/>
</dbReference>
<dbReference type="Gene3D" id="3.40.190.290">
    <property type="match status" value="1"/>
</dbReference>
<evidence type="ECO:0000313" key="6">
    <source>
        <dbReference type="EMBL" id="MDO7360683.1"/>
    </source>
</evidence>
<protein>
    <submittedName>
        <fullName evidence="6">LysR family transcriptional regulator</fullName>
    </submittedName>
</protein>
<dbReference type="SUPFAM" id="SSF53850">
    <property type="entry name" value="Periplasmic binding protein-like II"/>
    <property type="match status" value="1"/>
</dbReference>
<evidence type="ECO:0000313" key="7">
    <source>
        <dbReference type="Proteomes" id="UP001175780"/>
    </source>
</evidence>
<dbReference type="Pfam" id="PF00126">
    <property type="entry name" value="HTH_1"/>
    <property type="match status" value="1"/>
</dbReference>
<evidence type="ECO:0000256" key="2">
    <source>
        <dbReference type="ARBA" id="ARBA00023015"/>
    </source>
</evidence>
<dbReference type="PROSITE" id="PS50931">
    <property type="entry name" value="HTH_LYSR"/>
    <property type="match status" value="1"/>
</dbReference>
<keyword evidence="3" id="KW-0238">DNA-binding</keyword>
<evidence type="ECO:0000256" key="1">
    <source>
        <dbReference type="ARBA" id="ARBA00009437"/>
    </source>
</evidence>
<keyword evidence="2" id="KW-0805">Transcription regulation</keyword>
<dbReference type="InterPro" id="IPR000847">
    <property type="entry name" value="LysR_HTH_N"/>
</dbReference>
<evidence type="ECO:0000256" key="3">
    <source>
        <dbReference type="ARBA" id="ARBA00023125"/>
    </source>
</evidence>
<dbReference type="SUPFAM" id="SSF46785">
    <property type="entry name" value="Winged helix' DNA-binding domain"/>
    <property type="match status" value="1"/>
</dbReference>
<dbReference type="Gene3D" id="1.10.10.10">
    <property type="entry name" value="Winged helix-like DNA-binding domain superfamily/Winged helix DNA-binding domain"/>
    <property type="match status" value="1"/>
</dbReference>
<dbReference type="InterPro" id="IPR036390">
    <property type="entry name" value="WH_DNA-bd_sf"/>
</dbReference>
<sequence length="312" mass="36083">MVNLAITEMTNLSDLLIFVRVVETGSFTAAADSLNLSRSAIGKCIQRLEYRFHTRLIYRTTRTLSLSDEGHLFYEYAQRILQEVEETETLIMTRTQKLKGRLRLAVPVAFGRIYMMPIILDFLNVYPEIEIEVIFSDEFQDLIHDGIDVAIRFGQHVSSNLVQQKLASHWLITCASPSYLKEKGKPYKIEDLQQHQNLIYLHQGHQTPWRFHIEGNNIDYVAQGRIRLYDVESLRDAALNNFGIIQVGAYLVTNDIYQGTLVPVLEDIAPIQHSIYAVYPSKRHISPKVKALIEFIRCYWQKQPPSWENPES</sequence>
<proteinExistence type="inferred from homology"/>
<evidence type="ECO:0000259" key="5">
    <source>
        <dbReference type="PROSITE" id="PS50931"/>
    </source>
</evidence>
<accession>A0ABT8Z922</accession>
<dbReference type="CDD" id="cd08422">
    <property type="entry name" value="PBP2_CrgA_like"/>
    <property type="match status" value="1"/>
</dbReference>
<comment type="caution">
    <text evidence="6">The sequence shown here is derived from an EMBL/GenBank/DDBJ whole genome shotgun (WGS) entry which is preliminary data.</text>
</comment>
<dbReference type="InterPro" id="IPR036388">
    <property type="entry name" value="WH-like_DNA-bd_sf"/>
</dbReference>
<dbReference type="Pfam" id="PF03466">
    <property type="entry name" value="LysR_substrate"/>
    <property type="match status" value="1"/>
</dbReference>
<dbReference type="PANTHER" id="PTHR30537">
    <property type="entry name" value="HTH-TYPE TRANSCRIPTIONAL REGULATOR"/>
    <property type="match status" value="1"/>
</dbReference>
<gene>
    <name evidence="6" type="ORF">Q5X34_03140</name>
</gene>